<evidence type="ECO:0000256" key="2">
    <source>
        <dbReference type="ARBA" id="ARBA00022475"/>
    </source>
</evidence>
<dbReference type="PANTHER" id="PTHR30572">
    <property type="entry name" value="MEMBRANE COMPONENT OF TRANSPORTER-RELATED"/>
    <property type="match status" value="1"/>
</dbReference>
<proteinExistence type="inferred from homology"/>
<keyword evidence="3 7" id="KW-0812">Transmembrane</keyword>
<keyword evidence="11" id="KW-1185">Reference proteome</keyword>
<evidence type="ECO:0000256" key="5">
    <source>
        <dbReference type="ARBA" id="ARBA00023136"/>
    </source>
</evidence>
<protein>
    <submittedName>
        <fullName evidence="10">ABC transport system permease protein</fullName>
    </submittedName>
</protein>
<evidence type="ECO:0000256" key="3">
    <source>
        <dbReference type="ARBA" id="ARBA00022692"/>
    </source>
</evidence>
<comment type="caution">
    <text evidence="10">The sequence shown here is derived from an EMBL/GenBank/DDBJ whole genome shotgun (WGS) entry which is preliminary data.</text>
</comment>
<sequence>MSIVESLRLALSNVAGNKMRSLLTLLGVVIGIASVIAILTLGQALRSSTTSSLSDFGASDFSIIIQPIPTKEMLDEVGGEQFYYYFGDLEDPDMEISEDMVEELRSYLGTDLQGIAIGDTGSVSGGYTIGDEEVSGNLNFINTDFQDMRGIKIEHGRALNEDDIFGNRPVAVVSKPLAEKLYDGQAARAVGQEVTFDTGEAELRVTIVGVQKESQGGLLGSFGPPPANAYVPYGNQAHFKDEVGHWQTIAVRKTPEADGAEFQKKLEEYFAPYYQDSTEYRVKIRDNSTDLDTFNKVLGTISSVIAAIGGISLLVGGIGVMNIMLITVTERTREIGIRKALGATRRDIRRQFVIEAMVVCMIGGIIGMILGSVVGMVGATFMGGVVLPPLWGVLVSLLFCLAIGLFFGWYPANRAAKLDPIEALRHE</sequence>
<evidence type="ECO:0000256" key="4">
    <source>
        <dbReference type="ARBA" id="ARBA00022989"/>
    </source>
</evidence>
<reference evidence="10 11" key="1">
    <citation type="submission" date="2023-07" db="EMBL/GenBank/DDBJ databases">
        <title>Sequencing the genomes of 1000 actinobacteria strains.</title>
        <authorList>
            <person name="Klenk H.-P."/>
        </authorList>
    </citation>
    <scope>NUCLEOTIDE SEQUENCE [LARGE SCALE GENOMIC DNA]</scope>
    <source>
        <strain evidence="10 11">DSM 44508</strain>
    </source>
</reference>
<dbReference type="Pfam" id="PF12704">
    <property type="entry name" value="MacB_PCD"/>
    <property type="match status" value="1"/>
</dbReference>
<evidence type="ECO:0000313" key="11">
    <source>
        <dbReference type="Proteomes" id="UP001183619"/>
    </source>
</evidence>
<evidence type="ECO:0000259" key="8">
    <source>
        <dbReference type="Pfam" id="PF02687"/>
    </source>
</evidence>
<dbReference type="RefSeq" id="WP_277105294.1">
    <property type="nucleotide sequence ID" value="NZ_BAAAJS010000024.1"/>
</dbReference>
<evidence type="ECO:0000313" key="10">
    <source>
        <dbReference type="EMBL" id="MDR7354687.1"/>
    </source>
</evidence>
<accession>A0ABU2B7U5</accession>
<dbReference type="InterPro" id="IPR025857">
    <property type="entry name" value="MacB_PCD"/>
</dbReference>
<feature type="transmembrane region" description="Helical" evidence="7">
    <location>
        <begin position="304"/>
        <end position="328"/>
    </location>
</feature>
<keyword evidence="2" id="KW-1003">Cell membrane</keyword>
<evidence type="ECO:0000256" key="1">
    <source>
        <dbReference type="ARBA" id="ARBA00004651"/>
    </source>
</evidence>
<name>A0ABU2B7U5_9CORY</name>
<dbReference type="InterPro" id="IPR003838">
    <property type="entry name" value="ABC3_permease_C"/>
</dbReference>
<dbReference type="Proteomes" id="UP001183619">
    <property type="component" value="Unassembled WGS sequence"/>
</dbReference>
<feature type="transmembrane region" description="Helical" evidence="7">
    <location>
        <begin position="352"/>
        <end position="378"/>
    </location>
</feature>
<keyword evidence="5 7" id="KW-0472">Membrane</keyword>
<dbReference type="InterPro" id="IPR050250">
    <property type="entry name" value="Macrolide_Exporter_MacB"/>
</dbReference>
<gene>
    <name evidence="10" type="ORF">J2S37_001225</name>
</gene>
<comment type="subcellular location">
    <subcellularLocation>
        <location evidence="1">Cell membrane</location>
        <topology evidence="1">Multi-pass membrane protein</topology>
    </subcellularLocation>
</comment>
<evidence type="ECO:0000259" key="9">
    <source>
        <dbReference type="Pfam" id="PF12704"/>
    </source>
</evidence>
<keyword evidence="4 7" id="KW-1133">Transmembrane helix</keyword>
<feature type="transmembrane region" description="Helical" evidence="7">
    <location>
        <begin position="390"/>
        <end position="410"/>
    </location>
</feature>
<evidence type="ECO:0000256" key="7">
    <source>
        <dbReference type="SAM" id="Phobius"/>
    </source>
</evidence>
<organism evidence="10 11">
    <name type="scientific">Corynebacterium felinum</name>
    <dbReference type="NCBI Taxonomy" id="131318"/>
    <lineage>
        <taxon>Bacteria</taxon>
        <taxon>Bacillati</taxon>
        <taxon>Actinomycetota</taxon>
        <taxon>Actinomycetes</taxon>
        <taxon>Mycobacteriales</taxon>
        <taxon>Corynebacteriaceae</taxon>
        <taxon>Corynebacterium</taxon>
    </lineage>
</organism>
<comment type="similarity">
    <text evidence="6">Belongs to the ABC-4 integral membrane protein family.</text>
</comment>
<dbReference type="EMBL" id="JAVDYF010000001">
    <property type="protein sequence ID" value="MDR7354687.1"/>
    <property type="molecule type" value="Genomic_DNA"/>
</dbReference>
<feature type="domain" description="ABC3 transporter permease C-terminal" evidence="8">
    <location>
        <begin position="308"/>
        <end position="420"/>
    </location>
</feature>
<feature type="transmembrane region" description="Helical" evidence="7">
    <location>
        <begin position="21"/>
        <end position="42"/>
    </location>
</feature>
<dbReference type="PANTHER" id="PTHR30572:SF4">
    <property type="entry name" value="ABC TRANSPORTER PERMEASE YTRF"/>
    <property type="match status" value="1"/>
</dbReference>
<feature type="domain" description="MacB-like periplasmic core" evidence="9">
    <location>
        <begin position="21"/>
        <end position="268"/>
    </location>
</feature>
<evidence type="ECO:0000256" key="6">
    <source>
        <dbReference type="ARBA" id="ARBA00038076"/>
    </source>
</evidence>
<dbReference type="Pfam" id="PF02687">
    <property type="entry name" value="FtsX"/>
    <property type="match status" value="1"/>
</dbReference>